<protein>
    <submittedName>
        <fullName evidence="1">Dienelactone hydrolase</fullName>
    </submittedName>
</protein>
<dbReference type="Proteomes" id="UP000076796">
    <property type="component" value="Unassembled WGS sequence"/>
</dbReference>
<accession>A0A163KWS2</accession>
<dbReference type="InterPro" id="IPR050261">
    <property type="entry name" value="FrsA_esterase"/>
</dbReference>
<evidence type="ECO:0000313" key="2">
    <source>
        <dbReference type="Proteomes" id="UP000076796"/>
    </source>
</evidence>
<keyword evidence="1" id="KW-0378">Hydrolase</keyword>
<name>A0A163KWS2_9BACL</name>
<dbReference type="PANTHER" id="PTHR22946">
    <property type="entry name" value="DIENELACTONE HYDROLASE DOMAIN-CONTAINING PROTEIN-RELATED"/>
    <property type="match status" value="1"/>
</dbReference>
<gene>
    <name evidence="1" type="ORF">AWU65_17570</name>
</gene>
<comment type="caution">
    <text evidence="1">The sequence shown here is derived from an EMBL/GenBank/DDBJ whole genome shotgun (WGS) entry which is preliminary data.</text>
</comment>
<proteinExistence type="predicted"/>
<dbReference type="Pfam" id="PF12715">
    <property type="entry name" value="Abhydrolase_7"/>
    <property type="match status" value="1"/>
</dbReference>
<dbReference type="GO" id="GO:0016787">
    <property type="term" value="F:hydrolase activity"/>
    <property type="evidence" value="ECO:0007669"/>
    <property type="project" value="UniProtKB-KW"/>
</dbReference>
<dbReference type="GeneID" id="97556957"/>
<dbReference type="SUPFAM" id="SSF53474">
    <property type="entry name" value="alpha/beta-Hydrolases"/>
    <property type="match status" value="1"/>
</dbReference>
<dbReference type="EMBL" id="LWMH01000001">
    <property type="protein sequence ID" value="KZS47598.1"/>
    <property type="molecule type" value="Genomic_DNA"/>
</dbReference>
<keyword evidence="2" id="KW-1185">Reference proteome</keyword>
<dbReference type="STRING" id="59843.A3958_16980"/>
<dbReference type="AlphaFoldDB" id="A0A163KWS2"/>
<evidence type="ECO:0000313" key="1">
    <source>
        <dbReference type="EMBL" id="KZS47598.1"/>
    </source>
</evidence>
<dbReference type="RefSeq" id="WP_063478913.1">
    <property type="nucleotide sequence ID" value="NZ_CP147845.1"/>
</dbReference>
<reference evidence="1" key="1">
    <citation type="journal article" date="2016" name="Genome Announc.">
        <title>Draft genomes of two strains of Paenibacillus glucanolyticus with capability to degrade lignocellulose.</title>
        <authorList>
            <person name="Mathews S.L."/>
            <person name="Pawlak J."/>
            <person name="Grunden A.M."/>
        </authorList>
    </citation>
    <scope>NUCLEOTIDE SEQUENCE [LARGE SCALE GENOMIC DNA]</scope>
    <source>
        <strain evidence="1">SLM1</strain>
    </source>
</reference>
<sequence length="353" mass="39299">MWEADTLLEHMYNEAIREAKDRQVSMSPSERKLLLKQVLRQLIGEFEINVNHKPVLLERVPCEGYVRERVELSAVPGVSYAAYVLIPDGSQGKPMPAVVAVHGHGYGSREIVGLREDGSTDTEQPGIHRHFAVELARRGMVVIAPDVAGFGERRLMADLARDPDTPNSCHRLSTQLMMYGKTVAGLRVAETLGAVGHLAERPEVQPGRIGIMGFSGGGLISFLCAALDERIRAAVLAGYPNTFKDSIMEIRHCVCNYIPGILKHAELPEWLGLMAPRPLFLESGTHDPIFPAAGFNAAVDRLREIYRREGSEEKLQTDLFPGAHQISGRHSYDWLFEQLNRPDMPPPLPRIRF</sequence>
<dbReference type="Gene3D" id="3.40.50.1820">
    <property type="entry name" value="alpha/beta hydrolase"/>
    <property type="match status" value="1"/>
</dbReference>
<dbReference type="OrthoDB" id="8183145at2"/>
<dbReference type="InterPro" id="IPR025890">
    <property type="entry name" value="Abhydrolase_bac"/>
</dbReference>
<dbReference type="InterPro" id="IPR029058">
    <property type="entry name" value="AB_hydrolase_fold"/>
</dbReference>
<organism evidence="1 2">
    <name type="scientific">Paenibacillus glucanolyticus</name>
    <dbReference type="NCBI Taxonomy" id="59843"/>
    <lineage>
        <taxon>Bacteria</taxon>
        <taxon>Bacillati</taxon>
        <taxon>Bacillota</taxon>
        <taxon>Bacilli</taxon>
        <taxon>Bacillales</taxon>
        <taxon>Paenibacillaceae</taxon>
        <taxon>Paenibacillus</taxon>
    </lineage>
</organism>
<dbReference type="ESTHER" id="9bacl-a0a163kws2">
    <property type="family name" value="Abhydrolase_7"/>
</dbReference>